<dbReference type="InterPro" id="IPR011747">
    <property type="entry name" value="CHP02241"/>
</dbReference>
<evidence type="ECO:0000313" key="1">
    <source>
        <dbReference type="EMBL" id="DAD74545.1"/>
    </source>
</evidence>
<dbReference type="PANTHER" id="PTHR38009">
    <property type="entry name" value="CONSERVED HYPOTHETICAL PHAGE TAIL PROTEIN"/>
    <property type="match status" value="1"/>
</dbReference>
<organism evidence="1">
    <name type="scientific">Myoviridae sp. ctZgq1</name>
    <dbReference type="NCBI Taxonomy" id="2826666"/>
    <lineage>
        <taxon>Viruses</taxon>
        <taxon>Duplodnaviria</taxon>
        <taxon>Heunggongvirae</taxon>
        <taxon>Uroviricota</taxon>
        <taxon>Caudoviricetes</taxon>
    </lineage>
</organism>
<sequence length="157" mass="17740">MLKKLKDMLSLKVSASRSVYDDPLQKYKFTMTVAGMPSGAGFTKISGLSEETGVTEYNEGGYEYTHKLGGKAKFNEVTAERGSFADRDMEMTFRQSLNNPNMRQTIIIEVKNKFGETKRTYKLAEAWISKWEGSDLDAGSNDVAVEKMTIQYEYLID</sequence>
<accession>A0A8S5LWX0</accession>
<dbReference type="PANTHER" id="PTHR38009:SF1">
    <property type="entry name" value="CONSERVED HYPOTHETICAL PHAGE TAIL PROTEIN"/>
    <property type="match status" value="1"/>
</dbReference>
<dbReference type="Pfam" id="PF06841">
    <property type="entry name" value="Phage_T4_gp19"/>
    <property type="match status" value="1"/>
</dbReference>
<reference evidence="1" key="1">
    <citation type="journal article" date="2021" name="Proc. Natl. Acad. Sci. U.S.A.">
        <title>A Catalog of Tens of Thousands of Viruses from Human Metagenomes Reveals Hidden Associations with Chronic Diseases.</title>
        <authorList>
            <person name="Tisza M.J."/>
            <person name="Buck C.B."/>
        </authorList>
    </citation>
    <scope>NUCLEOTIDE SEQUENCE</scope>
    <source>
        <strain evidence="1">CtZgq1</strain>
    </source>
</reference>
<dbReference type="GO" id="GO:0005198">
    <property type="term" value="F:structural molecule activity"/>
    <property type="evidence" value="ECO:0007669"/>
    <property type="project" value="InterPro"/>
</dbReference>
<dbReference type="NCBIfam" id="TIGR02241">
    <property type="entry name" value="conserved hypothetical phage tail region protein"/>
    <property type="match status" value="1"/>
</dbReference>
<dbReference type="InterPro" id="IPR010667">
    <property type="entry name" value="Phage_T4_Gp19"/>
</dbReference>
<proteinExistence type="predicted"/>
<name>A0A8S5LWX0_9CAUD</name>
<dbReference type="EMBL" id="BK014762">
    <property type="protein sequence ID" value="DAD74545.1"/>
    <property type="molecule type" value="Genomic_DNA"/>
</dbReference>
<protein>
    <submittedName>
        <fullName evidence="1">Major tail protein</fullName>
    </submittedName>
</protein>